<evidence type="ECO:0000256" key="1">
    <source>
        <dbReference type="ARBA" id="ARBA00004651"/>
    </source>
</evidence>
<feature type="transmembrane region" description="Helical" evidence="8">
    <location>
        <begin position="98"/>
        <end position="116"/>
    </location>
</feature>
<comment type="caution">
    <text evidence="10">The sequence shown here is derived from an EMBL/GenBank/DDBJ whole genome shotgun (WGS) entry which is preliminary data.</text>
</comment>
<dbReference type="EMBL" id="BJMM01000021">
    <property type="protein sequence ID" value="GEB51526.1"/>
    <property type="molecule type" value="Genomic_DNA"/>
</dbReference>
<dbReference type="Proteomes" id="UP000319210">
    <property type="component" value="Unassembled WGS sequence"/>
</dbReference>
<feature type="compositionally biased region" description="Basic and acidic residues" evidence="7">
    <location>
        <begin position="248"/>
        <end position="264"/>
    </location>
</feature>
<keyword evidence="3 8" id="KW-0812">Transmembrane</keyword>
<dbReference type="AlphaFoldDB" id="A0A4Y3R1D7"/>
<evidence type="ECO:0000256" key="8">
    <source>
        <dbReference type="SAM" id="Phobius"/>
    </source>
</evidence>
<comment type="similarity">
    <text evidence="6">Belongs to the YccS/YhfK family.</text>
</comment>
<keyword evidence="5 8" id="KW-0472">Membrane</keyword>
<proteinExistence type="inferred from homology"/>
<dbReference type="Pfam" id="PF13515">
    <property type="entry name" value="FUSC_2"/>
    <property type="match status" value="1"/>
</dbReference>
<feature type="transmembrane region" description="Helical" evidence="8">
    <location>
        <begin position="74"/>
        <end position="92"/>
    </location>
</feature>
<accession>A0A4Y3R1D7</accession>
<feature type="transmembrane region" description="Helical" evidence="8">
    <location>
        <begin position="128"/>
        <end position="145"/>
    </location>
</feature>
<gene>
    <name evidence="10" type="ORF">SCA03_40770</name>
</gene>
<feature type="region of interest" description="Disordered" evidence="7">
    <location>
        <begin position="244"/>
        <end position="278"/>
    </location>
</feature>
<evidence type="ECO:0000256" key="6">
    <source>
        <dbReference type="ARBA" id="ARBA00043993"/>
    </source>
</evidence>
<feature type="transmembrane region" description="Helical" evidence="8">
    <location>
        <begin position="418"/>
        <end position="444"/>
    </location>
</feature>
<feature type="compositionally biased region" description="Basic residues" evidence="7">
    <location>
        <begin position="332"/>
        <end position="344"/>
    </location>
</feature>
<evidence type="ECO:0000259" key="9">
    <source>
        <dbReference type="Pfam" id="PF13515"/>
    </source>
</evidence>
<feature type="transmembrane region" description="Helical" evidence="8">
    <location>
        <begin position="456"/>
        <end position="475"/>
    </location>
</feature>
<organism evidence="10 11">
    <name type="scientific">Streptomyces cacaoi</name>
    <dbReference type="NCBI Taxonomy" id="1898"/>
    <lineage>
        <taxon>Bacteria</taxon>
        <taxon>Bacillati</taxon>
        <taxon>Actinomycetota</taxon>
        <taxon>Actinomycetes</taxon>
        <taxon>Kitasatosporales</taxon>
        <taxon>Streptomycetaceae</taxon>
        <taxon>Streptomyces</taxon>
    </lineage>
</organism>
<keyword evidence="11" id="KW-1185">Reference proteome</keyword>
<name>A0A4Y3R1D7_STRCI</name>
<dbReference type="PANTHER" id="PTHR30509">
    <property type="entry name" value="P-HYDROXYBENZOIC ACID EFFLUX PUMP SUBUNIT-RELATED"/>
    <property type="match status" value="1"/>
</dbReference>
<dbReference type="GO" id="GO:0005886">
    <property type="term" value="C:plasma membrane"/>
    <property type="evidence" value="ECO:0007669"/>
    <property type="project" value="UniProtKB-SubCell"/>
</dbReference>
<evidence type="ECO:0000313" key="10">
    <source>
        <dbReference type="EMBL" id="GEB51526.1"/>
    </source>
</evidence>
<feature type="transmembrane region" description="Helical" evidence="8">
    <location>
        <begin position="151"/>
        <end position="171"/>
    </location>
</feature>
<dbReference type="RefSeq" id="WP_086815478.1">
    <property type="nucleotide sequence ID" value="NZ_BJMM01000021.1"/>
</dbReference>
<feature type="region of interest" description="Disordered" evidence="7">
    <location>
        <begin position="322"/>
        <end position="345"/>
    </location>
</feature>
<evidence type="ECO:0000313" key="11">
    <source>
        <dbReference type="Proteomes" id="UP000319210"/>
    </source>
</evidence>
<dbReference type="InterPro" id="IPR049453">
    <property type="entry name" value="Memb_transporter_dom"/>
</dbReference>
<reference evidence="10 11" key="1">
    <citation type="submission" date="2019-06" db="EMBL/GenBank/DDBJ databases">
        <title>Whole genome shotgun sequence of Streptomyces cacaoi subsp. cacaoi NBRC 12748.</title>
        <authorList>
            <person name="Hosoyama A."/>
            <person name="Uohara A."/>
            <person name="Ohji S."/>
            <person name="Ichikawa N."/>
        </authorList>
    </citation>
    <scope>NUCLEOTIDE SEQUENCE [LARGE SCALE GENOMIC DNA]</scope>
    <source>
        <strain evidence="10 11">NBRC 12748</strain>
    </source>
</reference>
<feature type="transmembrane region" description="Helical" evidence="8">
    <location>
        <begin position="50"/>
        <end position="67"/>
    </location>
</feature>
<evidence type="ECO:0000256" key="2">
    <source>
        <dbReference type="ARBA" id="ARBA00022475"/>
    </source>
</evidence>
<evidence type="ECO:0000256" key="5">
    <source>
        <dbReference type="ARBA" id="ARBA00023136"/>
    </source>
</evidence>
<dbReference type="OrthoDB" id="5241538at2"/>
<protein>
    <submittedName>
        <fullName evidence="10">FUSC family protein</fullName>
    </submittedName>
</protein>
<evidence type="ECO:0000256" key="4">
    <source>
        <dbReference type="ARBA" id="ARBA00022989"/>
    </source>
</evidence>
<feature type="transmembrane region" description="Helical" evidence="8">
    <location>
        <begin position="487"/>
        <end position="505"/>
    </location>
</feature>
<sequence>MNKSTRPLPVRGLVSLRPRGDIWHKPALSAGFAVAVPDLVLLALGRTDLVIYLTSGAMCALYTHGLPYAARARALLWVVLGMVAGVGVALTTSALVDSAVVLVLCASVLAAVHKVLCDATRIGPPGNLIFTFIAASCFFAPQRLAEVPAHTGLALLGGAVAWLVCMAPALVRPRGPERIATARALEAAARLLRAPGDGAARAATAAAVNAAWHTLFAVSGRSTAAALSRAGLERLLVRASAVLAGDGHGPEGTRDPDGGRDGPGHGRGPADAAETEAEAEAVRLLGWAREVRGGGPLPAVTLTPRQDEELTGALEERLNTAAAEGPAAVGRGAHRRGGPRPGRHRSAEGLLHRLRRPHTALWPLGLRTATGCALAGWLSLAAGVGHPYWAVVTAASVFQANTALSWQRAVQRTLGNLLGLLVFALLLPVSGLGALAMVLLVFVLQVAAEALMPRNYWLGSVCVTPMALLLSEFGSHSPAGRLIGDRLIDTVLGAVVGVLVCVLVTNRRAGDRIEAALGRVEEAGAAALAAVSAARTGPSAPVRPGVRQVRARDRLVAALAELREAVDTASGEWWQRALPEERVAEAERAGHLALHRLAAALRHPVAV</sequence>
<feature type="domain" description="Integral membrane bound transporter" evidence="9">
    <location>
        <begin position="374"/>
        <end position="500"/>
    </location>
</feature>
<comment type="subcellular location">
    <subcellularLocation>
        <location evidence="1">Cell membrane</location>
        <topology evidence="1">Multi-pass membrane protein</topology>
    </subcellularLocation>
</comment>
<evidence type="ECO:0000256" key="3">
    <source>
        <dbReference type="ARBA" id="ARBA00022692"/>
    </source>
</evidence>
<keyword evidence="4 8" id="KW-1133">Transmembrane helix</keyword>
<dbReference type="PANTHER" id="PTHR30509:SF9">
    <property type="entry name" value="MULTIDRUG RESISTANCE PROTEIN MDTO"/>
    <property type="match status" value="1"/>
</dbReference>
<evidence type="ECO:0000256" key="7">
    <source>
        <dbReference type="SAM" id="MobiDB-lite"/>
    </source>
</evidence>
<keyword evidence="2" id="KW-1003">Cell membrane</keyword>